<feature type="region of interest" description="Disordered" evidence="1">
    <location>
        <begin position="1"/>
        <end position="20"/>
    </location>
</feature>
<dbReference type="Proteomes" id="UP001432027">
    <property type="component" value="Unassembled WGS sequence"/>
</dbReference>
<dbReference type="CDD" id="cd09917">
    <property type="entry name" value="F-box_SF"/>
    <property type="match status" value="1"/>
</dbReference>
<protein>
    <recommendedName>
        <fullName evidence="4">F-box domain-containing protein</fullName>
    </recommendedName>
</protein>
<evidence type="ECO:0000256" key="1">
    <source>
        <dbReference type="SAM" id="MobiDB-lite"/>
    </source>
</evidence>
<organism evidence="2 3">
    <name type="scientific">Pristionchus entomophagus</name>
    <dbReference type="NCBI Taxonomy" id="358040"/>
    <lineage>
        <taxon>Eukaryota</taxon>
        <taxon>Metazoa</taxon>
        <taxon>Ecdysozoa</taxon>
        <taxon>Nematoda</taxon>
        <taxon>Chromadorea</taxon>
        <taxon>Rhabditida</taxon>
        <taxon>Rhabditina</taxon>
        <taxon>Diplogasteromorpha</taxon>
        <taxon>Diplogasteroidea</taxon>
        <taxon>Neodiplogasteridae</taxon>
        <taxon>Pristionchus</taxon>
    </lineage>
</organism>
<dbReference type="EMBL" id="BTSX01000004">
    <property type="protein sequence ID" value="GMS97221.1"/>
    <property type="molecule type" value="Genomic_DNA"/>
</dbReference>
<feature type="non-terminal residue" evidence="2">
    <location>
        <position position="1"/>
    </location>
</feature>
<dbReference type="SUPFAM" id="SSF81383">
    <property type="entry name" value="F-box domain"/>
    <property type="match status" value="1"/>
</dbReference>
<dbReference type="InterPro" id="IPR036047">
    <property type="entry name" value="F-box-like_dom_sf"/>
</dbReference>
<sequence length="320" mass="37249">ARIAKLREGSDKESPTPAMRRSIRKRLHDEVTSDEDYFNILGLPTELISHTLSFLSIEDRLRARVNKRMNRIESESKYYVDELMIREQSINYPRIRSWNFFGEYPFYGASGQAISFYAERNYSSECIRKIASNASILSLEIDLAGSTEFHREVFNLIKEFDIKHLKLGAKAFRTPMLKDMIVDTFFLDLTKSCYSMIVSDLENVTEDGFHQMYKNMANGSTKLRKFAAHSVNKDKFIAFLKLIGITLRGRDFFSNRDIEAYLYPEKGSDDRFHIFDGSLEIVTYFKANAIWYELQLHETDDEIEEAKNREGLERIDVGPV</sequence>
<evidence type="ECO:0000313" key="2">
    <source>
        <dbReference type="EMBL" id="GMS97221.1"/>
    </source>
</evidence>
<evidence type="ECO:0000313" key="3">
    <source>
        <dbReference type="Proteomes" id="UP001432027"/>
    </source>
</evidence>
<name>A0AAV5TSC6_9BILA</name>
<evidence type="ECO:0008006" key="4">
    <source>
        <dbReference type="Google" id="ProtNLM"/>
    </source>
</evidence>
<proteinExistence type="predicted"/>
<keyword evidence="3" id="KW-1185">Reference proteome</keyword>
<dbReference type="AlphaFoldDB" id="A0AAV5TSC6"/>
<feature type="compositionally biased region" description="Basic and acidic residues" evidence="1">
    <location>
        <begin position="1"/>
        <end position="14"/>
    </location>
</feature>
<accession>A0AAV5TSC6</accession>
<comment type="caution">
    <text evidence="2">The sequence shown here is derived from an EMBL/GenBank/DDBJ whole genome shotgun (WGS) entry which is preliminary data.</text>
</comment>
<gene>
    <name evidence="2" type="ORF">PENTCL1PPCAC_19396</name>
</gene>
<reference evidence="2" key="1">
    <citation type="submission" date="2023-10" db="EMBL/GenBank/DDBJ databases">
        <title>Genome assembly of Pristionchus species.</title>
        <authorList>
            <person name="Yoshida K."/>
            <person name="Sommer R.J."/>
        </authorList>
    </citation>
    <scope>NUCLEOTIDE SEQUENCE</scope>
    <source>
        <strain evidence="2">RS0144</strain>
    </source>
</reference>